<dbReference type="PANTHER" id="PTHR43441:SF10">
    <property type="entry name" value="ACETYLTRANSFERASE"/>
    <property type="match status" value="1"/>
</dbReference>
<dbReference type="PANTHER" id="PTHR43441">
    <property type="entry name" value="RIBOSOMAL-PROTEIN-SERINE ACETYLTRANSFERASE"/>
    <property type="match status" value="1"/>
</dbReference>
<protein>
    <submittedName>
        <fullName evidence="2">RimJ/RimL family protein N-acetyltransferase</fullName>
    </submittedName>
</protein>
<dbReference type="PROSITE" id="PS51186">
    <property type="entry name" value="GNAT"/>
    <property type="match status" value="2"/>
</dbReference>
<dbReference type="CDD" id="cd04301">
    <property type="entry name" value="NAT_SF"/>
    <property type="match status" value="1"/>
</dbReference>
<dbReference type="SUPFAM" id="SSF55729">
    <property type="entry name" value="Acyl-CoA N-acyltransferases (Nat)"/>
    <property type="match status" value="2"/>
</dbReference>
<dbReference type="Gene3D" id="3.40.630.30">
    <property type="match status" value="2"/>
</dbReference>
<dbReference type="InterPro" id="IPR051908">
    <property type="entry name" value="Ribosomal_N-acetyltransferase"/>
</dbReference>
<dbReference type="GO" id="GO:0008999">
    <property type="term" value="F:protein-N-terminal-alanine acetyltransferase activity"/>
    <property type="evidence" value="ECO:0007669"/>
    <property type="project" value="TreeGrafter"/>
</dbReference>
<feature type="domain" description="N-acetyltransferase" evidence="1">
    <location>
        <begin position="281"/>
        <end position="422"/>
    </location>
</feature>
<proteinExistence type="predicted"/>
<evidence type="ECO:0000259" key="1">
    <source>
        <dbReference type="PROSITE" id="PS51186"/>
    </source>
</evidence>
<gene>
    <name evidence="2" type="ORF">EV385_4048</name>
</gene>
<dbReference type="Pfam" id="PF13302">
    <property type="entry name" value="Acetyltransf_3"/>
    <property type="match status" value="2"/>
</dbReference>
<dbReference type="InterPro" id="IPR016181">
    <property type="entry name" value="Acyl_CoA_acyltransferase"/>
</dbReference>
<keyword evidence="2" id="KW-0808">Transferase</keyword>
<reference evidence="2 3" key="1">
    <citation type="submission" date="2019-02" db="EMBL/GenBank/DDBJ databases">
        <title>Sequencing the genomes of 1000 actinobacteria strains.</title>
        <authorList>
            <person name="Klenk H.-P."/>
        </authorList>
    </citation>
    <scope>NUCLEOTIDE SEQUENCE [LARGE SCALE GENOMIC DNA]</scope>
    <source>
        <strain evidence="2 3">DSM 45162</strain>
    </source>
</reference>
<name>A0A4Q7ZNF6_9ACTN</name>
<dbReference type="AlphaFoldDB" id="A0A4Q7ZNF6"/>
<dbReference type="Proteomes" id="UP000292564">
    <property type="component" value="Unassembled WGS sequence"/>
</dbReference>
<evidence type="ECO:0000313" key="2">
    <source>
        <dbReference type="EMBL" id="RZU52204.1"/>
    </source>
</evidence>
<dbReference type="GO" id="GO:1990189">
    <property type="term" value="F:protein N-terminal-serine acetyltransferase activity"/>
    <property type="evidence" value="ECO:0007669"/>
    <property type="project" value="TreeGrafter"/>
</dbReference>
<organism evidence="2 3">
    <name type="scientific">Krasilnikovia cinnamomea</name>
    <dbReference type="NCBI Taxonomy" id="349313"/>
    <lineage>
        <taxon>Bacteria</taxon>
        <taxon>Bacillati</taxon>
        <taxon>Actinomycetota</taxon>
        <taxon>Actinomycetes</taxon>
        <taxon>Micromonosporales</taxon>
        <taxon>Micromonosporaceae</taxon>
        <taxon>Krasilnikovia</taxon>
    </lineage>
</organism>
<evidence type="ECO:0000313" key="3">
    <source>
        <dbReference type="Proteomes" id="UP000292564"/>
    </source>
</evidence>
<dbReference type="RefSeq" id="WP_165449534.1">
    <property type="nucleotide sequence ID" value="NZ_SHKY01000001.1"/>
</dbReference>
<dbReference type="GO" id="GO:0005737">
    <property type="term" value="C:cytoplasm"/>
    <property type="evidence" value="ECO:0007669"/>
    <property type="project" value="TreeGrafter"/>
</dbReference>
<sequence length="432" mass="46458">MAPFELRAGELVVRGFRRADAGELVRARDDAEISRWANSSPVPYTLSDAREFIDAASAGLADGTTYGGAVTAAATGELLGSVALHGVDERAGSAEIGYWSAPWARGRRITERAGRVLLEFGFHRLGLARVDWRAAVGNHASRLTGLRLGFTVAGVVPAHRRPRDGARVDEWFGWLLPGQLTPPGWEVADWVRRTAYTFGRPPPTLPAGPVTLRRPAERDLPGLARALADPESVRWFGGPYRPAQPTDDPPARAWPAERPLPGARPIEGLVAQARPVESPVVETRPVGSPSAEARLAAYVRAEVPALWARGEEAVFVVADRDDACVGSIDVRVRPTDPAVGEIGCVIAPQVRGRGYATEALRAISAWGFAALGLRRLEWRAEVANPGSRRVAERAGFTIEGIARAGLGRDDGRRDCWVAALLPEETTRKEGAA</sequence>
<comment type="caution">
    <text evidence="2">The sequence shown here is derived from an EMBL/GenBank/DDBJ whole genome shotgun (WGS) entry which is preliminary data.</text>
</comment>
<feature type="domain" description="N-acetyltransferase" evidence="1">
    <location>
        <begin position="11"/>
        <end position="177"/>
    </location>
</feature>
<accession>A0A4Q7ZNF6</accession>
<keyword evidence="3" id="KW-1185">Reference proteome</keyword>
<dbReference type="InterPro" id="IPR000182">
    <property type="entry name" value="GNAT_dom"/>
</dbReference>
<dbReference type="EMBL" id="SHKY01000001">
    <property type="protein sequence ID" value="RZU52204.1"/>
    <property type="molecule type" value="Genomic_DNA"/>
</dbReference>